<feature type="transmembrane region" description="Helical" evidence="6">
    <location>
        <begin position="64"/>
        <end position="86"/>
    </location>
</feature>
<protein>
    <recommendedName>
        <fullName evidence="7">EamA domain-containing protein</fullName>
    </recommendedName>
</protein>
<dbReference type="PANTHER" id="PTHR32322">
    <property type="entry name" value="INNER MEMBRANE TRANSPORTER"/>
    <property type="match status" value="1"/>
</dbReference>
<evidence type="ECO:0000256" key="5">
    <source>
        <dbReference type="ARBA" id="ARBA00023136"/>
    </source>
</evidence>
<keyword evidence="3 6" id="KW-0812">Transmembrane</keyword>
<dbReference type="InterPro" id="IPR050638">
    <property type="entry name" value="AA-Vitamin_Transporters"/>
</dbReference>
<feature type="transmembrane region" description="Helical" evidence="6">
    <location>
        <begin position="92"/>
        <end position="114"/>
    </location>
</feature>
<accession>I7ZDF0</accession>
<feature type="transmembrane region" description="Helical" evidence="6">
    <location>
        <begin position="32"/>
        <end position="52"/>
    </location>
</feature>
<dbReference type="Proteomes" id="UP000003704">
    <property type="component" value="Unassembled WGS sequence"/>
</dbReference>
<keyword evidence="5 6" id="KW-0472">Membrane</keyword>
<evidence type="ECO:0000313" key="10">
    <source>
        <dbReference type="Proteomes" id="UP000003704"/>
    </source>
</evidence>
<dbReference type="AlphaFoldDB" id="I7ZDF0"/>
<evidence type="ECO:0000256" key="4">
    <source>
        <dbReference type="ARBA" id="ARBA00022989"/>
    </source>
</evidence>
<comment type="caution">
    <text evidence="8">The sequence shown here is derived from an EMBL/GenBank/DDBJ whole genome shotgun (WGS) entry which is preliminary data.</text>
</comment>
<dbReference type="RefSeq" id="WP_007183207.1">
    <property type="nucleotide sequence ID" value="NZ_AKGD01000001.1"/>
</dbReference>
<dbReference type="SUPFAM" id="SSF103481">
    <property type="entry name" value="Multidrug resistance efflux transporter EmrE"/>
    <property type="match status" value="2"/>
</dbReference>
<dbReference type="STRING" id="1172194.WQQ_00610"/>
<evidence type="ECO:0000259" key="7">
    <source>
        <dbReference type="Pfam" id="PF00892"/>
    </source>
</evidence>
<feature type="transmembrane region" description="Helical" evidence="6">
    <location>
        <begin position="243"/>
        <end position="259"/>
    </location>
</feature>
<feature type="domain" description="EamA" evidence="7">
    <location>
        <begin position="148"/>
        <end position="280"/>
    </location>
</feature>
<dbReference type="Pfam" id="PF00892">
    <property type="entry name" value="EamA"/>
    <property type="match status" value="2"/>
</dbReference>
<evidence type="ECO:0000313" key="8">
    <source>
        <dbReference type="EMBL" id="EIT69924.1"/>
    </source>
</evidence>
<evidence type="ECO:0000313" key="9">
    <source>
        <dbReference type="EMBL" id="EIT70111.1"/>
    </source>
</evidence>
<gene>
    <name evidence="8" type="ORF">WQQ_00610</name>
    <name evidence="9" type="ORF">WQQ_02480</name>
</gene>
<dbReference type="EMBL" id="AKGD01000001">
    <property type="protein sequence ID" value="EIT70111.1"/>
    <property type="molecule type" value="Genomic_DNA"/>
</dbReference>
<dbReference type="PATRIC" id="fig|1172194.4.peg.237"/>
<keyword evidence="10" id="KW-1185">Reference proteome</keyword>
<dbReference type="GO" id="GO:0016020">
    <property type="term" value="C:membrane"/>
    <property type="evidence" value="ECO:0007669"/>
    <property type="project" value="UniProtKB-SubCell"/>
</dbReference>
<proteinExistence type="inferred from homology"/>
<feature type="transmembrane region" description="Helical" evidence="6">
    <location>
        <begin position="178"/>
        <end position="198"/>
    </location>
</feature>
<dbReference type="InterPro" id="IPR037185">
    <property type="entry name" value="EmrE-like"/>
</dbReference>
<reference evidence="8 10" key="1">
    <citation type="journal article" date="2012" name="J. Bacteriol.">
        <title>Genome Sequence of n-Alkane-Degrading Hydrocarboniphaga effusa Strain AP103T (ATCC BAA-332T).</title>
        <authorList>
            <person name="Chang H.K."/>
            <person name="Zylstra G.J."/>
            <person name="Chae J.C."/>
        </authorList>
    </citation>
    <scope>NUCLEOTIDE SEQUENCE [LARGE SCALE GENOMIC DNA]</scope>
    <source>
        <strain evidence="8 10">AP103</strain>
    </source>
</reference>
<name>I7ZDF0_9GAMM</name>
<keyword evidence="4 6" id="KW-1133">Transmembrane helix</keyword>
<evidence type="ECO:0000256" key="1">
    <source>
        <dbReference type="ARBA" id="ARBA00004141"/>
    </source>
</evidence>
<reference evidence="8" key="2">
    <citation type="submission" date="2012-05" db="EMBL/GenBank/DDBJ databases">
        <authorList>
            <person name="Park J.-H."/>
            <person name="Zylstra G.J."/>
            <person name="Chae J.-C."/>
        </authorList>
    </citation>
    <scope>NUCLEOTIDE SEQUENCE</scope>
    <source>
        <strain evidence="8">AP103</strain>
    </source>
</reference>
<organism evidence="8 10">
    <name type="scientific">Hydrocarboniphaga effusa AP103</name>
    <dbReference type="NCBI Taxonomy" id="1172194"/>
    <lineage>
        <taxon>Bacteria</taxon>
        <taxon>Pseudomonadati</taxon>
        <taxon>Pseudomonadota</taxon>
        <taxon>Gammaproteobacteria</taxon>
        <taxon>Nevskiales</taxon>
        <taxon>Nevskiaceae</taxon>
        <taxon>Hydrocarboniphaga</taxon>
    </lineage>
</organism>
<comment type="subcellular location">
    <subcellularLocation>
        <location evidence="1">Membrane</location>
        <topology evidence="1">Multi-pass membrane protein</topology>
    </subcellularLocation>
</comment>
<comment type="similarity">
    <text evidence="2">Belongs to the EamA transporter family.</text>
</comment>
<evidence type="ECO:0000256" key="3">
    <source>
        <dbReference type="ARBA" id="ARBA00022692"/>
    </source>
</evidence>
<feature type="transmembrane region" description="Helical" evidence="6">
    <location>
        <begin position="121"/>
        <end position="141"/>
    </location>
</feature>
<sequence>MRTESLAGLAFVLLWSTGYLAAEFALQGSGAFTLAVLRFAGSGAIVGLWLLAWRRPAAAAFSELRHAAIGGVLLQAGFFGFTYAGMRAGVPPAAAGLIAGLMPLTTAIGGAVFLGERLRRYTPIGLALGLAGVLFVIGPKLVAPSSLLGYGFMLLALLSLSFGTLYQKRHTTHLDPRLSLVVQLLASLIVLAPFAIALEGLHYVPQTRVLLGTAWSILVNSCAGLLLYLWLLRRGAAGRTAGLFYLVPPVTALLAALLLDAAFGWHELVGLLLASLGVWLGQRE</sequence>
<dbReference type="OrthoDB" id="9809509at2"/>
<feature type="transmembrane region" description="Helical" evidence="6">
    <location>
        <begin position="210"/>
        <end position="231"/>
    </location>
</feature>
<dbReference type="InterPro" id="IPR000620">
    <property type="entry name" value="EamA_dom"/>
</dbReference>
<dbReference type="EMBL" id="AKGD01000001">
    <property type="protein sequence ID" value="EIT69924.1"/>
    <property type="molecule type" value="Genomic_DNA"/>
</dbReference>
<evidence type="ECO:0000256" key="6">
    <source>
        <dbReference type="SAM" id="Phobius"/>
    </source>
</evidence>
<evidence type="ECO:0000256" key="2">
    <source>
        <dbReference type="ARBA" id="ARBA00007362"/>
    </source>
</evidence>
<dbReference type="PANTHER" id="PTHR32322:SF2">
    <property type="entry name" value="EAMA DOMAIN-CONTAINING PROTEIN"/>
    <property type="match status" value="1"/>
</dbReference>
<feature type="transmembrane region" description="Helical" evidence="6">
    <location>
        <begin position="147"/>
        <end position="166"/>
    </location>
</feature>
<feature type="domain" description="EamA" evidence="7">
    <location>
        <begin position="6"/>
        <end position="137"/>
    </location>
</feature>